<dbReference type="InterPro" id="IPR036390">
    <property type="entry name" value="WH_DNA-bd_sf"/>
</dbReference>
<reference evidence="3" key="1">
    <citation type="journal article" date="2019" name="Int. J. Syst. Evol. Microbiol.">
        <title>The Global Catalogue of Microorganisms (GCM) 10K type strain sequencing project: providing services to taxonomists for standard genome sequencing and annotation.</title>
        <authorList>
            <consortium name="The Broad Institute Genomics Platform"/>
            <consortium name="The Broad Institute Genome Sequencing Center for Infectious Disease"/>
            <person name="Wu L."/>
            <person name="Ma J."/>
        </authorList>
    </citation>
    <scope>NUCLEOTIDE SEQUENCE [LARGE SCALE GENOMIC DNA]</scope>
    <source>
        <strain evidence="3">CGMCC 1.12922</strain>
    </source>
</reference>
<dbReference type="InterPro" id="IPR043129">
    <property type="entry name" value="ATPase_NBD"/>
</dbReference>
<dbReference type="PROSITE" id="PS01125">
    <property type="entry name" value="ROK"/>
    <property type="match status" value="1"/>
</dbReference>
<evidence type="ECO:0000313" key="2">
    <source>
        <dbReference type="EMBL" id="GGD22314.1"/>
    </source>
</evidence>
<dbReference type="InterPro" id="IPR036388">
    <property type="entry name" value="WH-like_DNA-bd_sf"/>
</dbReference>
<protein>
    <submittedName>
        <fullName evidence="2">Xylose operon repressor</fullName>
    </submittedName>
</protein>
<dbReference type="Proteomes" id="UP000617355">
    <property type="component" value="Unassembled WGS sequence"/>
</dbReference>
<organism evidence="2 3">
    <name type="scientific">Sinisalibacter lacisalsi</name>
    <dbReference type="NCBI Taxonomy" id="1526570"/>
    <lineage>
        <taxon>Bacteria</taxon>
        <taxon>Pseudomonadati</taxon>
        <taxon>Pseudomonadota</taxon>
        <taxon>Alphaproteobacteria</taxon>
        <taxon>Rhodobacterales</taxon>
        <taxon>Roseobacteraceae</taxon>
        <taxon>Sinisalibacter</taxon>
    </lineage>
</organism>
<dbReference type="InterPro" id="IPR049874">
    <property type="entry name" value="ROK_cs"/>
</dbReference>
<dbReference type="EMBL" id="BMGI01000001">
    <property type="protein sequence ID" value="GGD22314.1"/>
    <property type="molecule type" value="Genomic_DNA"/>
</dbReference>
<proteinExistence type="inferred from homology"/>
<dbReference type="SUPFAM" id="SSF46785">
    <property type="entry name" value="Winged helix' DNA-binding domain"/>
    <property type="match status" value="1"/>
</dbReference>
<name>A0ABQ1QCS0_9RHOB</name>
<dbReference type="Gene3D" id="3.30.420.40">
    <property type="match status" value="2"/>
</dbReference>
<dbReference type="Pfam" id="PF00480">
    <property type="entry name" value="ROK"/>
    <property type="match status" value="1"/>
</dbReference>
<comment type="similarity">
    <text evidence="1">Belongs to the ROK (NagC/XylR) family.</text>
</comment>
<gene>
    <name evidence="2" type="primary">xylR</name>
    <name evidence="2" type="ORF">GCM10011358_03550</name>
</gene>
<dbReference type="PANTHER" id="PTHR18964:SF149">
    <property type="entry name" value="BIFUNCTIONAL UDP-N-ACETYLGLUCOSAMINE 2-EPIMERASE_N-ACETYLMANNOSAMINE KINASE"/>
    <property type="match status" value="1"/>
</dbReference>
<dbReference type="Gene3D" id="1.10.10.10">
    <property type="entry name" value="Winged helix-like DNA-binding domain superfamily/Winged helix DNA-binding domain"/>
    <property type="match status" value="1"/>
</dbReference>
<dbReference type="PANTHER" id="PTHR18964">
    <property type="entry name" value="ROK (REPRESSOR, ORF, KINASE) FAMILY"/>
    <property type="match status" value="1"/>
</dbReference>
<accession>A0ABQ1QCS0</accession>
<comment type="caution">
    <text evidence="2">The sequence shown here is derived from an EMBL/GenBank/DDBJ whole genome shotgun (WGS) entry which is preliminary data.</text>
</comment>
<evidence type="ECO:0000256" key="1">
    <source>
        <dbReference type="ARBA" id="ARBA00006479"/>
    </source>
</evidence>
<evidence type="ECO:0000313" key="3">
    <source>
        <dbReference type="Proteomes" id="UP000617355"/>
    </source>
</evidence>
<dbReference type="InterPro" id="IPR000600">
    <property type="entry name" value="ROK"/>
</dbReference>
<keyword evidence="3" id="KW-1185">Reference proteome</keyword>
<dbReference type="CDD" id="cd24073">
    <property type="entry name" value="ASKHA_ATPase_ROK_CYANR"/>
    <property type="match status" value="1"/>
</dbReference>
<sequence length="408" mass="43989">MARQDRPAAGPDQRELNRQQVVAVIRGAGQIARIDIAQETGVSPATVTAITSELIGAGLIEEVAPEEDRESTGRGRPRVALRVRGAAHLVAGVKVSFRTLSLVLIDFEGTTVAEHEAELSEQQLSPETLIVDIRRALDAITAKIGRKTADISGLGVGLAGTIDAPEGFVHWSPSLTERNVRLRDQLEAALPMAVFIDNDANLVAKAEQLFGEARGVSDFIVITIEQGVGMGIVIDGRIYRGTRGCGAEFGHTKVHLDGALCRCGQRGCLEAYVSDYALLREADVSLPGIAGKSRSERLETLFAAAHRGEHTAHTILNRASRMFAMGLANIVNIFDPKLIILSGERMSRDFLYSDDVIAAMRDEVVQVDAPPPEVRIHKWGDSMWAKGAAAYAMEGVTELAVRRLTTDA</sequence>
<dbReference type="SUPFAM" id="SSF53067">
    <property type="entry name" value="Actin-like ATPase domain"/>
    <property type="match status" value="1"/>
</dbReference>
<dbReference type="RefSeq" id="WP_188525892.1">
    <property type="nucleotide sequence ID" value="NZ_BMGI01000001.1"/>
</dbReference>